<protein>
    <submittedName>
        <fullName evidence="1">Uncharacterized protein</fullName>
    </submittedName>
</protein>
<evidence type="ECO:0000313" key="1">
    <source>
        <dbReference type="EMBL" id="RWQ91529.1"/>
    </source>
</evidence>
<name>A0A443HIC3_BYSSP</name>
<keyword evidence="2" id="KW-1185">Reference proteome</keyword>
<dbReference type="EMBL" id="RCNU01000019">
    <property type="protein sequence ID" value="RWQ91529.1"/>
    <property type="molecule type" value="Genomic_DNA"/>
</dbReference>
<proteinExistence type="predicted"/>
<dbReference type="STRING" id="264951.A0A443HIC3"/>
<dbReference type="GeneID" id="39598560"/>
<dbReference type="VEuPathDB" id="FungiDB:C8Q69DRAFT_448403"/>
<organism evidence="1 2">
    <name type="scientific">Byssochlamys spectabilis</name>
    <name type="common">Paecilomyces variotii</name>
    <dbReference type="NCBI Taxonomy" id="264951"/>
    <lineage>
        <taxon>Eukaryota</taxon>
        <taxon>Fungi</taxon>
        <taxon>Dikarya</taxon>
        <taxon>Ascomycota</taxon>
        <taxon>Pezizomycotina</taxon>
        <taxon>Eurotiomycetes</taxon>
        <taxon>Eurotiomycetidae</taxon>
        <taxon>Eurotiales</taxon>
        <taxon>Thermoascaceae</taxon>
        <taxon>Paecilomyces</taxon>
    </lineage>
</organism>
<gene>
    <name evidence="1" type="ORF">C8Q69DRAFT_448403</name>
</gene>
<comment type="caution">
    <text evidence="1">The sequence shown here is derived from an EMBL/GenBank/DDBJ whole genome shotgun (WGS) entry which is preliminary data.</text>
</comment>
<dbReference type="Proteomes" id="UP000283841">
    <property type="component" value="Unassembled WGS sequence"/>
</dbReference>
<reference evidence="1 2" key="1">
    <citation type="journal article" date="2018" name="Front. Microbiol.">
        <title>Genomic and genetic insights into a cosmopolitan fungus, Paecilomyces variotii (Eurotiales).</title>
        <authorList>
            <person name="Urquhart A.S."/>
            <person name="Mondo S.J."/>
            <person name="Makela M.R."/>
            <person name="Hane J.K."/>
            <person name="Wiebenga A."/>
            <person name="He G."/>
            <person name="Mihaltcheva S."/>
            <person name="Pangilinan J."/>
            <person name="Lipzen A."/>
            <person name="Barry K."/>
            <person name="de Vries R.P."/>
            <person name="Grigoriev I.V."/>
            <person name="Idnurm A."/>
        </authorList>
    </citation>
    <scope>NUCLEOTIDE SEQUENCE [LARGE SCALE GENOMIC DNA]</scope>
    <source>
        <strain evidence="1 2">CBS 101075</strain>
    </source>
</reference>
<evidence type="ECO:0000313" key="2">
    <source>
        <dbReference type="Proteomes" id="UP000283841"/>
    </source>
</evidence>
<dbReference type="AlphaFoldDB" id="A0A443HIC3"/>
<accession>A0A443HIC3</accession>
<dbReference type="RefSeq" id="XP_028481174.1">
    <property type="nucleotide sequence ID" value="XM_028629283.1"/>
</dbReference>
<sequence>MSDFDDADLVARLQSLNTELSKTPPNPTNIFSTRPFLASDALAKVKQIDETIQETGLTAGIIETKTFSPEAGLEEQAEQKLSQFKPSSRTDDTGLILKSFLDHLPRDQGREVLVRYIAGSEDAGALRSLADYLYTTLLAPFKACGAKTPVVEPSPLSREGTRPDDDVEKRCSERDEYRCMLTRLPDVEAKNRFPDITFQKEDFIETRACHIIPYALGHCSNRQRKDRLSKLWASLFLFFPSLAGIMDPYQTNETRNIMTLWEIFSTQFGKLHMALEPTADDHTYKIIVYLGIAGQYSDCELPSRVLLETHASIARILHASGKGDEIDEILSDGYEIRHLALDGETNVRRIVPVLLY</sequence>